<dbReference type="InParanoid" id="W4JSS7"/>
<reference evidence="1 2" key="1">
    <citation type="journal article" date="2012" name="New Phytol.">
        <title>Insight into trade-off between wood decay and parasitism from the genome of a fungal forest pathogen.</title>
        <authorList>
            <person name="Olson A."/>
            <person name="Aerts A."/>
            <person name="Asiegbu F."/>
            <person name="Belbahri L."/>
            <person name="Bouzid O."/>
            <person name="Broberg A."/>
            <person name="Canback B."/>
            <person name="Coutinho P.M."/>
            <person name="Cullen D."/>
            <person name="Dalman K."/>
            <person name="Deflorio G."/>
            <person name="van Diepen L.T."/>
            <person name="Dunand C."/>
            <person name="Duplessis S."/>
            <person name="Durling M."/>
            <person name="Gonthier P."/>
            <person name="Grimwood J."/>
            <person name="Fossdal C.G."/>
            <person name="Hansson D."/>
            <person name="Henrissat B."/>
            <person name="Hietala A."/>
            <person name="Himmelstrand K."/>
            <person name="Hoffmeister D."/>
            <person name="Hogberg N."/>
            <person name="James T.Y."/>
            <person name="Karlsson M."/>
            <person name="Kohler A."/>
            <person name="Kues U."/>
            <person name="Lee Y.H."/>
            <person name="Lin Y.C."/>
            <person name="Lind M."/>
            <person name="Lindquist E."/>
            <person name="Lombard V."/>
            <person name="Lucas S."/>
            <person name="Lunden K."/>
            <person name="Morin E."/>
            <person name="Murat C."/>
            <person name="Park J."/>
            <person name="Raffaello T."/>
            <person name="Rouze P."/>
            <person name="Salamov A."/>
            <person name="Schmutz J."/>
            <person name="Solheim H."/>
            <person name="Stahlberg J."/>
            <person name="Velez H."/>
            <person name="de Vries R.P."/>
            <person name="Wiebenga A."/>
            <person name="Woodward S."/>
            <person name="Yakovlev I."/>
            <person name="Garbelotto M."/>
            <person name="Martin F."/>
            <person name="Grigoriev I.V."/>
            <person name="Stenlid J."/>
        </authorList>
    </citation>
    <scope>NUCLEOTIDE SEQUENCE [LARGE SCALE GENOMIC DNA]</scope>
    <source>
        <strain evidence="1 2">TC 32-1</strain>
    </source>
</reference>
<accession>W4JSS7</accession>
<name>W4JSS7_HETIT</name>
<feature type="non-terminal residue" evidence="1">
    <location>
        <position position="1"/>
    </location>
</feature>
<dbReference type="KEGG" id="hir:HETIRDRAFT_328046"/>
<sequence length="81" mass="8946">GQTDPSAAKCPLVACRWSGRDRPCSVKVGVFSTCRALFSISPKLLEYLPRTLARVHAHHRGQYSMSPDVLHELVGPYHLSS</sequence>
<evidence type="ECO:0000313" key="1">
    <source>
        <dbReference type="EMBL" id="ETW76509.1"/>
    </source>
</evidence>
<proteinExistence type="predicted"/>
<keyword evidence="2" id="KW-1185">Reference proteome</keyword>
<dbReference type="EMBL" id="KI925464">
    <property type="protein sequence ID" value="ETW76509.1"/>
    <property type="molecule type" value="Genomic_DNA"/>
</dbReference>
<protein>
    <submittedName>
        <fullName evidence="1">Uncharacterized protein</fullName>
    </submittedName>
</protein>
<dbReference type="RefSeq" id="XP_009551402.1">
    <property type="nucleotide sequence ID" value="XM_009553107.1"/>
</dbReference>
<organism evidence="1 2">
    <name type="scientific">Heterobasidion irregulare (strain TC 32-1)</name>
    <dbReference type="NCBI Taxonomy" id="747525"/>
    <lineage>
        <taxon>Eukaryota</taxon>
        <taxon>Fungi</taxon>
        <taxon>Dikarya</taxon>
        <taxon>Basidiomycota</taxon>
        <taxon>Agaricomycotina</taxon>
        <taxon>Agaricomycetes</taxon>
        <taxon>Russulales</taxon>
        <taxon>Bondarzewiaceae</taxon>
        <taxon>Heterobasidion</taxon>
        <taxon>Heterobasidion annosum species complex</taxon>
    </lineage>
</organism>
<dbReference type="HOGENOM" id="CLU_163763_1_0_1"/>
<dbReference type="AlphaFoldDB" id="W4JSS7"/>
<dbReference type="Proteomes" id="UP000030671">
    <property type="component" value="Unassembled WGS sequence"/>
</dbReference>
<evidence type="ECO:0000313" key="2">
    <source>
        <dbReference type="Proteomes" id="UP000030671"/>
    </source>
</evidence>
<dbReference type="GeneID" id="20671388"/>
<gene>
    <name evidence="1" type="ORF">HETIRDRAFT_328046</name>
</gene>